<reference evidence="4 5" key="1">
    <citation type="journal article" date="2014" name="Genome Biol. Evol.">
        <title>The secreted proteins of Achlya hypogyna and Thraustotheca clavata identify the ancestral oomycete secretome and reveal gene acquisitions by horizontal gene transfer.</title>
        <authorList>
            <person name="Misner I."/>
            <person name="Blouin N."/>
            <person name="Leonard G."/>
            <person name="Richards T.A."/>
            <person name="Lane C.E."/>
        </authorList>
    </citation>
    <scope>NUCLEOTIDE SEQUENCE [LARGE SCALE GENOMIC DNA]</scope>
    <source>
        <strain evidence="4 5">ATCC 34112</strain>
    </source>
</reference>
<dbReference type="AlphaFoldDB" id="A0A1W0A0C6"/>
<feature type="chain" id="PRO_5012325466" description="Temptin Cys/Cys disulfide domain-containing protein" evidence="2">
    <location>
        <begin position="16"/>
        <end position="215"/>
    </location>
</feature>
<feature type="region of interest" description="Disordered" evidence="1">
    <location>
        <begin position="121"/>
        <end position="146"/>
    </location>
</feature>
<evidence type="ECO:0000256" key="2">
    <source>
        <dbReference type="SAM" id="SignalP"/>
    </source>
</evidence>
<dbReference type="InterPro" id="IPR055313">
    <property type="entry name" value="Temptin-like"/>
</dbReference>
<evidence type="ECO:0000313" key="4">
    <source>
        <dbReference type="EMBL" id="OQS03641.1"/>
    </source>
</evidence>
<sequence>MRSCFLLCMISFVMAKPQYVARLPNGANVPNVPALGHTDPTGGDASVNAFGEDFHSNGKAWSTTFCQLDSDGDGATNGEELLDPCCTWKVGAKLSSTGTPTDPGVKNTFTATQLAALKCSSSSSTNSSSTVTSTTTSTSTPSSTTVKVSSSASFSSGALLALPLVAFVVMLPNGANVKNYPALGHIDSNGGKTNTFGDDFDSNGKTCFLHDGLGW</sequence>
<organism evidence="4 5">
    <name type="scientific">Thraustotheca clavata</name>
    <dbReference type="NCBI Taxonomy" id="74557"/>
    <lineage>
        <taxon>Eukaryota</taxon>
        <taxon>Sar</taxon>
        <taxon>Stramenopiles</taxon>
        <taxon>Oomycota</taxon>
        <taxon>Saprolegniomycetes</taxon>
        <taxon>Saprolegniales</taxon>
        <taxon>Achlyaceae</taxon>
        <taxon>Thraustotheca</taxon>
    </lineage>
</organism>
<evidence type="ECO:0000256" key="1">
    <source>
        <dbReference type="SAM" id="MobiDB-lite"/>
    </source>
</evidence>
<evidence type="ECO:0000259" key="3">
    <source>
        <dbReference type="Pfam" id="PF24784"/>
    </source>
</evidence>
<dbReference type="InterPro" id="IPR057626">
    <property type="entry name" value="S-S_Temptin"/>
</dbReference>
<dbReference type="Pfam" id="PF24784">
    <property type="entry name" value="Temptin_C"/>
    <property type="match status" value="1"/>
</dbReference>
<keyword evidence="2" id="KW-0732">Signal</keyword>
<dbReference type="Proteomes" id="UP000243217">
    <property type="component" value="Unassembled WGS sequence"/>
</dbReference>
<dbReference type="PANTHER" id="PTHR34737:SF2">
    <property type="entry name" value="EF-HAND DOMAIN-CONTAINING PROTEIN"/>
    <property type="match status" value="1"/>
</dbReference>
<accession>A0A1W0A0C6</accession>
<dbReference type="OrthoDB" id="129121at2759"/>
<feature type="signal peptide" evidence="2">
    <location>
        <begin position="1"/>
        <end position="15"/>
    </location>
</feature>
<dbReference type="STRING" id="74557.A0A1W0A0C6"/>
<name>A0A1W0A0C6_9STRA</name>
<feature type="domain" description="Temptin Cys/Cys disulfide" evidence="3">
    <location>
        <begin position="14"/>
        <end position="104"/>
    </location>
</feature>
<keyword evidence="5" id="KW-1185">Reference proteome</keyword>
<protein>
    <recommendedName>
        <fullName evidence="3">Temptin Cys/Cys disulfide domain-containing protein</fullName>
    </recommendedName>
</protein>
<dbReference type="PANTHER" id="PTHR34737">
    <property type="entry name" value="EF-HAND DOMAIN-CONTAINING PROTEIN"/>
    <property type="match status" value="1"/>
</dbReference>
<dbReference type="EMBL" id="JNBS01000819">
    <property type="protein sequence ID" value="OQS03641.1"/>
    <property type="molecule type" value="Genomic_DNA"/>
</dbReference>
<evidence type="ECO:0000313" key="5">
    <source>
        <dbReference type="Proteomes" id="UP000243217"/>
    </source>
</evidence>
<comment type="caution">
    <text evidence="4">The sequence shown here is derived from an EMBL/GenBank/DDBJ whole genome shotgun (WGS) entry which is preliminary data.</text>
</comment>
<gene>
    <name evidence="4" type="ORF">THRCLA_04052</name>
</gene>
<proteinExistence type="predicted"/>